<feature type="region of interest" description="Disordered" evidence="7">
    <location>
        <begin position="209"/>
        <end position="232"/>
    </location>
</feature>
<dbReference type="InterPro" id="IPR001965">
    <property type="entry name" value="Znf_PHD"/>
</dbReference>
<evidence type="ECO:0000313" key="10">
    <source>
        <dbReference type="Proteomes" id="UP001359485"/>
    </source>
</evidence>
<comment type="caution">
    <text evidence="9">The sequence shown here is derived from an EMBL/GenBank/DDBJ whole genome shotgun (WGS) entry which is preliminary data.</text>
</comment>
<name>A0ABR1AL48_POLSC</name>
<feature type="domain" description="Zinc finger PHD-type" evidence="8">
    <location>
        <begin position="51"/>
        <end position="96"/>
    </location>
</feature>
<comment type="subcellular location">
    <subcellularLocation>
        <location evidence="1">Nucleus</location>
    </subcellularLocation>
</comment>
<keyword evidence="2" id="KW-0479">Metal-binding</keyword>
<dbReference type="PANTHER" id="PTHR15856:SF51">
    <property type="entry name" value="MBD-R2"/>
    <property type="match status" value="1"/>
</dbReference>
<keyword evidence="3" id="KW-0677">Repeat</keyword>
<keyword evidence="6" id="KW-0539">Nucleus</keyword>
<sequence length="306" mass="35260">MTKFTVIDFLQTVILKKKKLYNQIEGTEDTKSGLVVENSKLEKLRRNEIINCLCGITEEDGLMIQCDLCLCWQHGHCAGIFRESDVPDKYTCAICKNPYRARSSMKYLHDQEWLKEGSLPSLSFRSKREDIINQRRTILKRSQDLSGSIALLARVIHSLRLKVNIAEKKDHPKLWLWAKKWTEKKPNRLKDESDVKEEKSDQIIDLGNGVKKEETVTEDEKQVPKAPEPEAPIDSAECKLNLLDHLIHYQTLVDARLSCIESLVAELESMQDDAVNDEAPERYPRTKATVQMLLRDLNTMRKIAII</sequence>
<dbReference type="Proteomes" id="UP001359485">
    <property type="component" value="Unassembled WGS sequence"/>
</dbReference>
<evidence type="ECO:0000256" key="4">
    <source>
        <dbReference type="ARBA" id="ARBA00022771"/>
    </source>
</evidence>
<dbReference type="InterPro" id="IPR011011">
    <property type="entry name" value="Znf_FYVE_PHD"/>
</dbReference>
<dbReference type="SMART" id="SM00249">
    <property type="entry name" value="PHD"/>
    <property type="match status" value="1"/>
</dbReference>
<dbReference type="EMBL" id="JAWJWF010000047">
    <property type="protein sequence ID" value="KAK6622015.1"/>
    <property type="molecule type" value="Genomic_DNA"/>
</dbReference>
<proteinExistence type="predicted"/>
<accession>A0ABR1AL48</accession>
<reference evidence="9 10" key="1">
    <citation type="submission" date="2023-09" db="EMBL/GenBank/DDBJ databases">
        <title>Genomes of two closely related lineages of the louse Polyplax serrata with different host specificities.</title>
        <authorList>
            <person name="Martinu J."/>
            <person name="Tarabai H."/>
            <person name="Stefka J."/>
            <person name="Hypsa V."/>
        </authorList>
    </citation>
    <scope>NUCLEOTIDE SEQUENCE [LARGE SCALE GENOMIC DNA]</scope>
    <source>
        <strain evidence="9">98ZLc_SE</strain>
    </source>
</reference>
<dbReference type="InterPro" id="IPR013083">
    <property type="entry name" value="Znf_RING/FYVE/PHD"/>
</dbReference>
<evidence type="ECO:0000256" key="6">
    <source>
        <dbReference type="ARBA" id="ARBA00023242"/>
    </source>
</evidence>
<evidence type="ECO:0000256" key="1">
    <source>
        <dbReference type="ARBA" id="ARBA00004123"/>
    </source>
</evidence>
<evidence type="ECO:0000256" key="2">
    <source>
        <dbReference type="ARBA" id="ARBA00022723"/>
    </source>
</evidence>
<dbReference type="PANTHER" id="PTHR15856">
    <property type="entry name" value="PHD FINGER PROTEIN 20-RELATED"/>
    <property type="match status" value="1"/>
</dbReference>
<dbReference type="Pfam" id="PF20826">
    <property type="entry name" value="PHD_5"/>
    <property type="match status" value="1"/>
</dbReference>
<evidence type="ECO:0000256" key="7">
    <source>
        <dbReference type="SAM" id="MobiDB-lite"/>
    </source>
</evidence>
<keyword evidence="10" id="KW-1185">Reference proteome</keyword>
<evidence type="ECO:0000256" key="3">
    <source>
        <dbReference type="ARBA" id="ARBA00022737"/>
    </source>
</evidence>
<feature type="compositionally biased region" description="Basic and acidic residues" evidence="7">
    <location>
        <begin position="210"/>
        <end position="223"/>
    </location>
</feature>
<dbReference type="PROSITE" id="PS01359">
    <property type="entry name" value="ZF_PHD_1"/>
    <property type="match status" value="1"/>
</dbReference>
<dbReference type="Gene3D" id="3.30.40.10">
    <property type="entry name" value="Zinc/RING finger domain, C3HC4 (zinc finger)"/>
    <property type="match status" value="1"/>
</dbReference>
<dbReference type="SUPFAM" id="SSF57903">
    <property type="entry name" value="FYVE/PHD zinc finger"/>
    <property type="match status" value="1"/>
</dbReference>
<keyword evidence="4" id="KW-0863">Zinc-finger</keyword>
<evidence type="ECO:0000259" key="8">
    <source>
        <dbReference type="SMART" id="SM00249"/>
    </source>
</evidence>
<dbReference type="InterPro" id="IPR019786">
    <property type="entry name" value="Zinc_finger_PHD-type_CS"/>
</dbReference>
<gene>
    <name evidence="9" type="ORF">RUM44_001822</name>
</gene>
<organism evidence="9 10">
    <name type="scientific">Polyplax serrata</name>
    <name type="common">Common mouse louse</name>
    <dbReference type="NCBI Taxonomy" id="468196"/>
    <lineage>
        <taxon>Eukaryota</taxon>
        <taxon>Metazoa</taxon>
        <taxon>Ecdysozoa</taxon>
        <taxon>Arthropoda</taxon>
        <taxon>Hexapoda</taxon>
        <taxon>Insecta</taxon>
        <taxon>Pterygota</taxon>
        <taxon>Neoptera</taxon>
        <taxon>Paraneoptera</taxon>
        <taxon>Psocodea</taxon>
        <taxon>Troctomorpha</taxon>
        <taxon>Phthiraptera</taxon>
        <taxon>Anoplura</taxon>
        <taxon>Polyplacidae</taxon>
        <taxon>Polyplax</taxon>
    </lineage>
</organism>
<protein>
    <recommendedName>
        <fullName evidence="8">Zinc finger PHD-type domain-containing protein</fullName>
    </recommendedName>
</protein>
<evidence type="ECO:0000256" key="5">
    <source>
        <dbReference type="ARBA" id="ARBA00022833"/>
    </source>
</evidence>
<keyword evidence="5" id="KW-0862">Zinc</keyword>
<evidence type="ECO:0000313" key="9">
    <source>
        <dbReference type="EMBL" id="KAK6622015.1"/>
    </source>
</evidence>
<dbReference type="InterPro" id="IPR043449">
    <property type="entry name" value="PHF20-like"/>
</dbReference>